<accession>A0AAN9YPL0</accession>
<keyword evidence="2" id="KW-0472">Membrane</keyword>
<dbReference type="InterPro" id="IPR021109">
    <property type="entry name" value="Peptidase_aspartic_dom_sf"/>
</dbReference>
<keyword evidence="2" id="KW-1133">Transmembrane helix</keyword>
<dbReference type="PROSITE" id="PS51767">
    <property type="entry name" value="PEPTIDASE_A1"/>
    <property type="match status" value="1"/>
</dbReference>
<feature type="region of interest" description="Disordered" evidence="1">
    <location>
        <begin position="542"/>
        <end position="572"/>
    </location>
</feature>
<dbReference type="AlphaFoldDB" id="A0AAN9YPL0"/>
<feature type="compositionally biased region" description="Polar residues" evidence="1">
    <location>
        <begin position="455"/>
        <end position="475"/>
    </location>
</feature>
<feature type="compositionally biased region" description="Polar residues" evidence="1">
    <location>
        <begin position="543"/>
        <end position="564"/>
    </location>
</feature>
<keyword evidence="2" id="KW-0812">Transmembrane</keyword>
<reference evidence="4 5" key="1">
    <citation type="submission" date="2024-02" db="EMBL/GenBank/DDBJ databases">
        <title>De novo assembly and annotation of 12 fungi associated with fruit tree decline syndrome in Ontario, Canada.</title>
        <authorList>
            <person name="Sulman M."/>
            <person name="Ellouze W."/>
            <person name="Ilyukhin E."/>
        </authorList>
    </citation>
    <scope>NUCLEOTIDE SEQUENCE [LARGE SCALE GENOMIC DNA]</scope>
    <source>
        <strain evidence="4 5">M11/M66-122</strain>
    </source>
</reference>
<evidence type="ECO:0000313" key="4">
    <source>
        <dbReference type="EMBL" id="KAK7754083.1"/>
    </source>
</evidence>
<feature type="compositionally biased region" description="Basic and acidic residues" evidence="1">
    <location>
        <begin position="423"/>
        <end position="436"/>
    </location>
</feature>
<feature type="compositionally biased region" description="Low complexity" evidence="1">
    <location>
        <begin position="377"/>
        <end position="387"/>
    </location>
</feature>
<feature type="region of interest" description="Disordered" evidence="1">
    <location>
        <begin position="630"/>
        <end position="669"/>
    </location>
</feature>
<organism evidence="4 5">
    <name type="scientific">Diatrype stigma</name>
    <dbReference type="NCBI Taxonomy" id="117547"/>
    <lineage>
        <taxon>Eukaryota</taxon>
        <taxon>Fungi</taxon>
        <taxon>Dikarya</taxon>
        <taxon>Ascomycota</taxon>
        <taxon>Pezizomycotina</taxon>
        <taxon>Sordariomycetes</taxon>
        <taxon>Xylariomycetidae</taxon>
        <taxon>Xylariales</taxon>
        <taxon>Diatrypaceae</taxon>
        <taxon>Diatrype</taxon>
    </lineage>
</organism>
<gene>
    <name evidence="4" type="ORF">SLS62_003929</name>
</gene>
<feature type="region of interest" description="Disordered" evidence="1">
    <location>
        <begin position="689"/>
        <end position="709"/>
    </location>
</feature>
<comment type="caution">
    <text evidence="4">The sequence shown here is derived from an EMBL/GenBank/DDBJ whole genome shotgun (WGS) entry which is preliminary data.</text>
</comment>
<dbReference type="Gene3D" id="2.40.70.10">
    <property type="entry name" value="Acid Proteases"/>
    <property type="match status" value="1"/>
</dbReference>
<name>A0AAN9YPL0_9PEZI</name>
<dbReference type="EMBL" id="JAKJXP020000023">
    <property type="protein sequence ID" value="KAK7754083.1"/>
    <property type="molecule type" value="Genomic_DNA"/>
</dbReference>
<evidence type="ECO:0000256" key="2">
    <source>
        <dbReference type="SAM" id="Phobius"/>
    </source>
</evidence>
<keyword evidence="5" id="KW-1185">Reference proteome</keyword>
<feature type="region of interest" description="Disordered" evidence="1">
    <location>
        <begin position="423"/>
        <end position="497"/>
    </location>
</feature>
<feature type="transmembrane region" description="Helical" evidence="2">
    <location>
        <begin position="394"/>
        <end position="416"/>
    </location>
</feature>
<sequence>MDDTTCKAARGGVYDASKSKSQQSLGAYRLGMDYLGLGGNGDYTMETVAAPDNTQGQQTSLAEQLVAGINNTDYYVGYFGLGVDKFEMNDAVAEGSVAVLAEKTMIGSQSYGYTAGAYYGKCQQYTPIVWPFDLQQAKAGSGGMPLSLTLGGYDENRFVAHDTLFSLNASTKQPEVLITSITTSVSDAGKTPASWPAGSVALTSDGESATALIDSSTPFLWLPTSICDRFAVAFNLTWNETFGLYVFPDDGDSLEKFRAAPDLSVAFVLSSTGSIDDSAESLDDQATVTITVSANAFIQYAQAPFMGLAPGTPAVPYFPLRRVHDGGKIIIGRTFLQEAYLITNYEASTFSVHQATFPDEPLTNTSIKAIPPTNDANSNSPVGSNGNGLSREQLAGVVVGAFAAAMTIVMVVWWLVRRRKDQGRNTEAEGTFKDTDSLEQPGSPKTENGGLLSKISKSLPWSKSGGQDTRGQFTPSPYPVNYGTDPSREGYWTPSPLPPVELGARRVESTNGAAEFHPSGDDMAAYEIARMGLDPLPLDTEYDQSSSMQEHQFYESQQYTNSTAAAPRRPSTDLGLYNLFPGSPTPDNFSDGSSSPMTPYGDYRNEWNAHNMNHYPSTQPLVNNPQLTTTVRSNSTMSSSSAEPRSVLRSVSSRGSLAPPSPAPAVQRMPIDSSKVICLGPLPDNVQLPYPSSSSRTPRPPLPTAHHHPYGGDFFEPPPIPPSMNYRRNRVSTAETLGSNYTVEEEALGRITGEDIVHIPHLPERRYSWEN</sequence>
<feature type="compositionally biased region" description="Low complexity" evidence="1">
    <location>
        <begin position="630"/>
        <end position="657"/>
    </location>
</feature>
<evidence type="ECO:0000259" key="3">
    <source>
        <dbReference type="PROSITE" id="PS51767"/>
    </source>
</evidence>
<evidence type="ECO:0000313" key="5">
    <source>
        <dbReference type="Proteomes" id="UP001320420"/>
    </source>
</evidence>
<feature type="domain" description="Peptidase A1" evidence="3">
    <location>
        <begin position="1"/>
        <end position="353"/>
    </location>
</feature>
<protein>
    <recommendedName>
        <fullName evidence="3">Peptidase A1 domain-containing protein</fullName>
    </recommendedName>
</protein>
<dbReference type="SUPFAM" id="SSF50630">
    <property type="entry name" value="Acid proteases"/>
    <property type="match status" value="1"/>
</dbReference>
<proteinExistence type="predicted"/>
<evidence type="ECO:0000256" key="1">
    <source>
        <dbReference type="SAM" id="MobiDB-lite"/>
    </source>
</evidence>
<dbReference type="Proteomes" id="UP001320420">
    <property type="component" value="Unassembled WGS sequence"/>
</dbReference>
<dbReference type="InterPro" id="IPR033121">
    <property type="entry name" value="PEPTIDASE_A1"/>
</dbReference>
<feature type="region of interest" description="Disordered" evidence="1">
    <location>
        <begin position="364"/>
        <end position="387"/>
    </location>
</feature>